<proteinExistence type="predicted"/>
<dbReference type="InterPro" id="IPR043360">
    <property type="entry name" value="PP2B"/>
</dbReference>
<dbReference type="GO" id="GO:0097720">
    <property type="term" value="P:calcineurin-mediated signaling"/>
    <property type="evidence" value="ECO:0007669"/>
    <property type="project" value="InterPro"/>
</dbReference>
<dbReference type="Gene3D" id="3.60.21.10">
    <property type="match status" value="1"/>
</dbReference>
<dbReference type="WBParaSite" id="Hba_06419">
    <property type="protein sequence ID" value="Hba_06419"/>
    <property type="gene ID" value="Hba_06419"/>
</dbReference>
<protein>
    <submittedName>
        <fullName evidence="3">DUF4148 domain-containing protein</fullName>
    </submittedName>
</protein>
<evidence type="ECO:0000313" key="3">
    <source>
        <dbReference type="WBParaSite" id="Hba_06419"/>
    </source>
</evidence>
<reference evidence="3" key="1">
    <citation type="submission" date="2016-11" db="UniProtKB">
        <authorList>
            <consortium name="WormBaseParasite"/>
        </authorList>
    </citation>
    <scope>IDENTIFICATION</scope>
</reference>
<dbReference type="InterPro" id="IPR029052">
    <property type="entry name" value="Metallo-depent_PP-like"/>
</dbReference>
<dbReference type="GO" id="GO:0033192">
    <property type="term" value="F:calmodulin-dependent protein phosphatase activity"/>
    <property type="evidence" value="ECO:0007669"/>
    <property type="project" value="InterPro"/>
</dbReference>
<dbReference type="AlphaFoldDB" id="A0A1I7WMR1"/>
<dbReference type="Proteomes" id="UP000095283">
    <property type="component" value="Unplaced"/>
</dbReference>
<sequence>MASTSSGQDPAGTNSTQSSSKDTKLYTERFVKSVQFPISERLNVDQVYDRRTGKPRHEVLRDHFIKEGRIEEEAAIRIIQECTVNIN</sequence>
<feature type="compositionally biased region" description="Polar residues" evidence="1">
    <location>
        <begin position="1"/>
        <end position="20"/>
    </location>
</feature>
<name>A0A1I7WMR1_HETBA</name>
<evidence type="ECO:0000256" key="1">
    <source>
        <dbReference type="SAM" id="MobiDB-lite"/>
    </source>
</evidence>
<evidence type="ECO:0000313" key="2">
    <source>
        <dbReference type="Proteomes" id="UP000095283"/>
    </source>
</evidence>
<accession>A0A1I7WMR1</accession>
<dbReference type="PANTHER" id="PTHR45673">
    <property type="entry name" value="SERINE/THREONINE-PROTEIN PHOSPHATASE 2B CATALYTIC SUBUNIT 1-RELATED"/>
    <property type="match status" value="1"/>
</dbReference>
<feature type="region of interest" description="Disordered" evidence="1">
    <location>
        <begin position="1"/>
        <end position="24"/>
    </location>
</feature>
<keyword evidence="2" id="KW-1185">Reference proteome</keyword>
<organism evidence="2 3">
    <name type="scientific">Heterorhabditis bacteriophora</name>
    <name type="common">Entomopathogenic nematode worm</name>
    <dbReference type="NCBI Taxonomy" id="37862"/>
    <lineage>
        <taxon>Eukaryota</taxon>
        <taxon>Metazoa</taxon>
        <taxon>Ecdysozoa</taxon>
        <taxon>Nematoda</taxon>
        <taxon>Chromadorea</taxon>
        <taxon>Rhabditida</taxon>
        <taxon>Rhabditina</taxon>
        <taxon>Rhabditomorpha</taxon>
        <taxon>Strongyloidea</taxon>
        <taxon>Heterorhabditidae</taxon>
        <taxon>Heterorhabditis</taxon>
    </lineage>
</organism>